<dbReference type="PANTHER" id="PTHR40758:SF1">
    <property type="entry name" value="CONSERVED PROTEIN"/>
    <property type="match status" value="1"/>
</dbReference>
<reference evidence="4" key="1">
    <citation type="submission" date="2023-07" db="EMBL/GenBank/DDBJ databases">
        <title>30 novel species of actinomycetes from the DSMZ collection.</title>
        <authorList>
            <person name="Nouioui I."/>
        </authorList>
    </citation>
    <scope>NUCLEOTIDE SEQUENCE [LARGE SCALE GENOMIC DNA]</scope>
    <source>
        <strain evidence="4">DSM 44399</strain>
    </source>
</reference>
<evidence type="ECO:0000313" key="3">
    <source>
        <dbReference type="EMBL" id="MDT0262907.1"/>
    </source>
</evidence>
<name>A0ABU2JD53_9ACTN</name>
<feature type="domain" description="Mycothiol-dependent maleylpyruvate isomerase metal-binding" evidence="2">
    <location>
        <begin position="17"/>
        <end position="127"/>
    </location>
</feature>
<dbReference type="InterPro" id="IPR010872">
    <property type="entry name" value="MDMPI_C-term_domain"/>
</dbReference>
<dbReference type="SUPFAM" id="SSF109854">
    <property type="entry name" value="DinB/YfiT-like putative metalloenzymes"/>
    <property type="match status" value="1"/>
</dbReference>
<dbReference type="NCBIfam" id="TIGR03083">
    <property type="entry name" value="maleylpyruvate isomerase family mycothiol-dependent enzyme"/>
    <property type="match status" value="1"/>
</dbReference>
<keyword evidence="3" id="KW-0413">Isomerase</keyword>
<proteinExistence type="predicted"/>
<protein>
    <submittedName>
        <fullName evidence="3">Maleylpyruvate isomerase family mycothiol-dependent enzyme</fullName>
    </submittedName>
</protein>
<dbReference type="InterPro" id="IPR017517">
    <property type="entry name" value="Maleyloyr_isom"/>
</dbReference>
<dbReference type="GO" id="GO:0016853">
    <property type="term" value="F:isomerase activity"/>
    <property type="evidence" value="ECO:0007669"/>
    <property type="project" value="UniProtKB-KW"/>
</dbReference>
<gene>
    <name evidence="3" type="ORF">RM423_16045</name>
</gene>
<organism evidence="3 4">
    <name type="scientific">Jatrophihabitans lederbergiae</name>
    <dbReference type="NCBI Taxonomy" id="3075547"/>
    <lineage>
        <taxon>Bacteria</taxon>
        <taxon>Bacillati</taxon>
        <taxon>Actinomycetota</taxon>
        <taxon>Actinomycetes</taxon>
        <taxon>Jatrophihabitantales</taxon>
        <taxon>Jatrophihabitantaceae</taxon>
        <taxon>Jatrophihabitans</taxon>
    </lineage>
</organism>
<dbReference type="Proteomes" id="UP001183176">
    <property type="component" value="Unassembled WGS sequence"/>
</dbReference>
<evidence type="ECO:0000259" key="2">
    <source>
        <dbReference type="Pfam" id="PF11716"/>
    </source>
</evidence>
<sequence>MDLDRHLDELRREGEKLRFCLRCLDLDTAVPSCPGWTVGQAARHTTKVHHWVASILRGGDPAQFRFERPADEALDTVLASGLDELLDALRSAPTTLDVWTLVPVPSARVFWARRQAHETAIHRVDLELAADFGVQEFDPDFAADGLDEVLATLAPHRFSPEGVSGVRTIAVTPLDANDAWTLSLTPAGVHCRSGAVDDADLSVFGLSSDLYRWAWNRAGDDQVSLRGDLGLADLWQANFRIGAERG</sequence>
<dbReference type="RefSeq" id="WP_311424054.1">
    <property type="nucleotide sequence ID" value="NZ_JAVREH010000024.1"/>
</dbReference>
<keyword evidence="4" id="KW-1185">Reference proteome</keyword>
<feature type="domain" description="MDMPI C-terminal" evidence="1">
    <location>
        <begin position="140"/>
        <end position="233"/>
    </location>
</feature>
<dbReference type="InterPro" id="IPR024344">
    <property type="entry name" value="MDMPI_metal-binding"/>
</dbReference>
<dbReference type="InterPro" id="IPR034660">
    <property type="entry name" value="DinB/YfiT-like"/>
</dbReference>
<dbReference type="PANTHER" id="PTHR40758">
    <property type="entry name" value="CONSERVED PROTEIN"/>
    <property type="match status" value="1"/>
</dbReference>
<dbReference type="EMBL" id="JAVREH010000024">
    <property type="protein sequence ID" value="MDT0262907.1"/>
    <property type="molecule type" value="Genomic_DNA"/>
</dbReference>
<evidence type="ECO:0000259" key="1">
    <source>
        <dbReference type="Pfam" id="PF07398"/>
    </source>
</evidence>
<accession>A0ABU2JD53</accession>
<dbReference type="Pfam" id="PF07398">
    <property type="entry name" value="MDMPI_C"/>
    <property type="match status" value="1"/>
</dbReference>
<comment type="caution">
    <text evidence="3">The sequence shown here is derived from an EMBL/GenBank/DDBJ whole genome shotgun (WGS) entry which is preliminary data.</text>
</comment>
<dbReference type="Pfam" id="PF11716">
    <property type="entry name" value="MDMPI_N"/>
    <property type="match status" value="1"/>
</dbReference>
<evidence type="ECO:0000313" key="4">
    <source>
        <dbReference type="Proteomes" id="UP001183176"/>
    </source>
</evidence>